<dbReference type="Gene3D" id="2.30.30.280">
    <property type="entry name" value="Adenine nucleotide alpha hydrolases-like domains"/>
    <property type="match status" value="1"/>
</dbReference>
<feature type="disulfide bond" description="Alternate" evidence="14">
    <location>
        <begin position="112"/>
        <end position="209"/>
    </location>
</feature>
<keyword evidence="8 14" id="KW-0819">tRNA processing</keyword>
<evidence type="ECO:0000259" key="15">
    <source>
        <dbReference type="Pfam" id="PF20258"/>
    </source>
</evidence>
<keyword evidence="7 14" id="KW-0808">Transferase</keyword>
<dbReference type="InterPro" id="IPR046885">
    <property type="entry name" value="MnmA-like_C"/>
</dbReference>
<keyword evidence="12 14" id="KW-1015">Disulfide bond</keyword>
<dbReference type="GO" id="GO:0005737">
    <property type="term" value="C:cytoplasm"/>
    <property type="evidence" value="ECO:0007669"/>
    <property type="project" value="UniProtKB-SubCell"/>
</dbReference>
<dbReference type="GO" id="GO:0005524">
    <property type="term" value="F:ATP binding"/>
    <property type="evidence" value="ECO:0007669"/>
    <property type="project" value="UniProtKB-KW"/>
</dbReference>
<evidence type="ECO:0000256" key="12">
    <source>
        <dbReference type="ARBA" id="ARBA00023157"/>
    </source>
</evidence>
<evidence type="ECO:0000313" key="18">
    <source>
        <dbReference type="Proteomes" id="UP000501168"/>
    </source>
</evidence>
<dbReference type="GO" id="GO:0008168">
    <property type="term" value="F:methyltransferase activity"/>
    <property type="evidence" value="ECO:0007669"/>
    <property type="project" value="UniProtKB-KW"/>
</dbReference>
<evidence type="ECO:0000313" key="17">
    <source>
        <dbReference type="EMBL" id="QIQ21257.1"/>
    </source>
</evidence>
<dbReference type="CDD" id="cd01998">
    <property type="entry name" value="MnmA_TRMU-like"/>
    <property type="match status" value="1"/>
</dbReference>
<dbReference type="RefSeq" id="WP_166915888.1">
    <property type="nucleotide sequence ID" value="NZ_CP050253.1"/>
</dbReference>
<evidence type="ECO:0000256" key="13">
    <source>
        <dbReference type="ARBA" id="ARBA00051542"/>
    </source>
</evidence>
<dbReference type="EC" id="2.8.1.13" evidence="3 14"/>
<dbReference type="EMBL" id="CP050253">
    <property type="protein sequence ID" value="QIQ21257.1"/>
    <property type="molecule type" value="Genomic_DNA"/>
</dbReference>
<dbReference type="FunCoup" id="A0A6G9IBP8">
    <property type="interactions" value="588"/>
</dbReference>
<comment type="subcellular location">
    <subcellularLocation>
        <location evidence="1 14">Cytoplasm</location>
    </subcellularLocation>
</comment>
<feature type="binding site" evidence="14">
    <location>
        <position position="137"/>
    </location>
    <ligand>
        <name>ATP</name>
        <dbReference type="ChEBI" id="CHEBI:30616"/>
    </ligand>
</feature>
<feature type="active site" description="Nucleophile" evidence="14">
    <location>
        <position position="112"/>
    </location>
</feature>
<feature type="active site" description="Cysteine persulfide intermediate" evidence="14">
    <location>
        <position position="209"/>
    </location>
</feature>
<dbReference type="GO" id="GO:0002143">
    <property type="term" value="P:tRNA wobble position uridine thiolation"/>
    <property type="evidence" value="ECO:0007669"/>
    <property type="project" value="TreeGrafter"/>
</dbReference>
<keyword evidence="9 14" id="KW-0547">Nucleotide-binding</keyword>
<dbReference type="NCBIfam" id="NF001138">
    <property type="entry name" value="PRK00143.1"/>
    <property type="match status" value="1"/>
</dbReference>
<protein>
    <recommendedName>
        <fullName evidence="4 14">tRNA-specific 2-thiouridylase MnmA</fullName>
        <ecNumber evidence="3 14">2.8.1.13</ecNumber>
    </recommendedName>
</protein>
<evidence type="ECO:0000256" key="5">
    <source>
        <dbReference type="ARBA" id="ARBA00022490"/>
    </source>
</evidence>
<dbReference type="KEGG" id="orb:IPMB12_05900"/>
<feature type="domain" description="tRNA-specific 2-thiouridylase MnmA-like central" evidence="16">
    <location>
        <begin position="218"/>
        <end position="285"/>
    </location>
</feature>
<evidence type="ECO:0000256" key="11">
    <source>
        <dbReference type="ARBA" id="ARBA00022884"/>
    </source>
</evidence>
<comment type="function">
    <text evidence="14">Catalyzes the 2-thiolation of uridine at the wobble position (U34) of tRNA, leading to the formation of s(2)U34.</text>
</comment>
<evidence type="ECO:0000256" key="2">
    <source>
        <dbReference type="ARBA" id="ARBA00006191"/>
    </source>
</evidence>
<dbReference type="PANTHER" id="PTHR11933:SF5">
    <property type="entry name" value="MITOCHONDRIAL TRNA-SPECIFIC 2-THIOURIDYLASE 1"/>
    <property type="match status" value="1"/>
</dbReference>
<dbReference type="InParanoid" id="A0A6G9IBP8"/>
<dbReference type="InterPro" id="IPR046884">
    <property type="entry name" value="MnmA-like_central"/>
</dbReference>
<comment type="catalytic activity">
    <reaction evidence="13 14">
        <text>S-sulfanyl-L-cysteinyl-[protein] + uridine(34) in tRNA + AH2 + ATP = 2-thiouridine(34) in tRNA + L-cysteinyl-[protein] + A + AMP + diphosphate + H(+)</text>
        <dbReference type="Rhea" id="RHEA:47032"/>
        <dbReference type="Rhea" id="RHEA-COMP:10131"/>
        <dbReference type="Rhea" id="RHEA-COMP:11726"/>
        <dbReference type="Rhea" id="RHEA-COMP:11727"/>
        <dbReference type="Rhea" id="RHEA-COMP:11728"/>
        <dbReference type="ChEBI" id="CHEBI:13193"/>
        <dbReference type="ChEBI" id="CHEBI:15378"/>
        <dbReference type="ChEBI" id="CHEBI:17499"/>
        <dbReference type="ChEBI" id="CHEBI:29950"/>
        <dbReference type="ChEBI" id="CHEBI:30616"/>
        <dbReference type="ChEBI" id="CHEBI:33019"/>
        <dbReference type="ChEBI" id="CHEBI:61963"/>
        <dbReference type="ChEBI" id="CHEBI:65315"/>
        <dbReference type="ChEBI" id="CHEBI:87170"/>
        <dbReference type="ChEBI" id="CHEBI:456215"/>
        <dbReference type="EC" id="2.8.1.13"/>
    </reaction>
</comment>
<dbReference type="InterPro" id="IPR004506">
    <property type="entry name" value="MnmA-like"/>
</dbReference>
<dbReference type="Gene3D" id="3.40.50.620">
    <property type="entry name" value="HUPs"/>
    <property type="match status" value="1"/>
</dbReference>
<keyword evidence="17" id="KW-0489">Methyltransferase</keyword>
<feature type="region of interest" description="Interaction with tRNA" evidence="14">
    <location>
        <begin position="159"/>
        <end position="161"/>
    </location>
</feature>
<comment type="similarity">
    <text evidence="2 14">Belongs to the MnmA/TRMU family.</text>
</comment>
<dbReference type="Pfam" id="PF20259">
    <property type="entry name" value="tRNA_Me_trans_M"/>
    <property type="match status" value="1"/>
</dbReference>
<proteinExistence type="inferred from homology"/>
<feature type="site" description="Interaction with tRNA" evidence="14">
    <location>
        <position position="354"/>
    </location>
</feature>
<dbReference type="AlphaFoldDB" id="A0A6G9IBP8"/>
<dbReference type="GO" id="GO:0000049">
    <property type="term" value="F:tRNA binding"/>
    <property type="evidence" value="ECO:0007669"/>
    <property type="project" value="UniProtKB-KW"/>
</dbReference>
<evidence type="ECO:0000256" key="10">
    <source>
        <dbReference type="ARBA" id="ARBA00022840"/>
    </source>
</evidence>
<organism evidence="17 18">
    <name type="scientific">Zophobihabitans entericus</name>
    <dbReference type="NCBI Taxonomy" id="1635327"/>
    <lineage>
        <taxon>Bacteria</taxon>
        <taxon>Pseudomonadati</taxon>
        <taxon>Pseudomonadota</taxon>
        <taxon>Gammaproteobacteria</taxon>
        <taxon>Orbales</taxon>
        <taxon>Orbaceae</taxon>
        <taxon>Zophobihabitans</taxon>
    </lineage>
</organism>
<dbReference type="NCBIfam" id="TIGR00420">
    <property type="entry name" value="trmU"/>
    <property type="match status" value="1"/>
</dbReference>
<sequence length="385" mass="43217">MPSHNIHSHTKDPAHTKVIVGMSGGVDSSVSAYLLQQQGYEVIGLFMKNWEEDDNEEYCSAATDLADAQAVCDKLGIKLLTINFAAEYWDNVFEHFLAEYKAGRTPNPDILCNKEIKFKAFLEYAAEDLGADYIATGHYVRRRDIDGKTQLLRGLDSNKDQSYFLYTLSEEQISKSLFPVGELEKPEVRKIAEQLDLVTAKKKDSTGICFIGERKFTDFLARYLPAQPGKIRTVDGKIIGEHQGLMYHTLGQRKGLHIGGLKDADETPWYVVDKDLQNNELIVAQGHNHPALFSTGLIAQQLHWVDRKVVTAPFRCVVKTRYRQQDIPCTVTPLNNNQIQVIFDEPVAAVTPGQSAVFYIDEVCLGGGIIETCLKDNFPKEQTDD</sequence>
<accession>A0A6G9IBP8</accession>
<keyword evidence="5 14" id="KW-0963">Cytoplasm</keyword>
<keyword evidence="18" id="KW-1185">Reference proteome</keyword>
<evidence type="ECO:0000259" key="16">
    <source>
        <dbReference type="Pfam" id="PF20259"/>
    </source>
</evidence>
<dbReference type="Proteomes" id="UP000501168">
    <property type="component" value="Chromosome"/>
</dbReference>
<feature type="site" description="Interaction with tRNA" evidence="14">
    <location>
        <position position="138"/>
    </location>
</feature>
<evidence type="ECO:0000256" key="9">
    <source>
        <dbReference type="ARBA" id="ARBA00022741"/>
    </source>
</evidence>
<evidence type="ECO:0000256" key="14">
    <source>
        <dbReference type="HAMAP-Rule" id="MF_00144"/>
    </source>
</evidence>
<keyword evidence="6 14" id="KW-0820">tRNA-binding</keyword>
<dbReference type="InterPro" id="IPR014729">
    <property type="entry name" value="Rossmann-like_a/b/a_fold"/>
</dbReference>
<dbReference type="Gene3D" id="2.40.30.10">
    <property type="entry name" value="Translation factors"/>
    <property type="match status" value="1"/>
</dbReference>
<gene>
    <name evidence="14 17" type="primary">mnmA</name>
    <name evidence="17" type="ORF">IPMB12_05900</name>
</gene>
<feature type="region of interest" description="Interaction with target base in tRNA" evidence="14">
    <location>
        <begin position="107"/>
        <end position="109"/>
    </location>
</feature>
<dbReference type="InterPro" id="IPR023382">
    <property type="entry name" value="MnmA-like_central_sf"/>
</dbReference>
<evidence type="ECO:0000256" key="8">
    <source>
        <dbReference type="ARBA" id="ARBA00022694"/>
    </source>
</evidence>
<dbReference type="Pfam" id="PF03054">
    <property type="entry name" value="tRNA_Me_trans"/>
    <property type="match status" value="1"/>
</dbReference>
<evidence type="ECO:0000256" key="4">
    <source>
        <dbReference type="ARBA" id="ARBA00013805"/>
    </source>
</evidence>
<dbReference type="FunFam" id="2.40.30.10:FF:000023">
    <property type="entry name" value="tRNA-specific 2-thiouridylase MnmA"/>
    <property type="match status" value="1"/>
</dbReference>
<dbReference type="Pfam" id="PF20258">
    <property type="entry name" value="tRNA_Me_trans_C"/>
    <property type="match status" value="1"/>
</dbReference>
<reference evidence="17 18" key="1">
    <citation type="submission" date="2020-03" db="EMBL/GenBank/DDBJ databases">
        <title>Complete genome sequence of Orbus sp. IPMB12 (BCRC 80908).</title>
        <authorList>
            <person name="Lo W.-S."/>
            <person name="Chang T.-H."/>
            <person name="Kuo C.-H."/>
        </authorList>
    </citation>
    <scope>NUCLEOTIDE SEQUENCE [LARGE SCALE GENOMIC DNA]</scope>
    <source>
        <strain evidence="17 18">IPMB12</strain>
    </source>
</reference>
<evidence type="ECO:0000256" key="7">
    <source>
        <dbReference type="ARBA" id="ARBA00022679"/>
    </source>
</evidence>
<evidence type="ECO:0000256" key="6">
    <source>
        <dbReference type="ARBA" id="ARBA00022555"/>
    </source>
</evidence>
<feature type="binding site" evidence="14">
    <location>
        <position position="47"/>
    </location>
    <ligand>
        <name>ATP</name>
        <dbReference type="ChEBI" id="CHEBI:30616"/>
    </ligand>
</feature>
<keyword evidence="11 14" id="KW-0694">RNA-binding</keyword>
<dbReference type="SUPFAM" id="SSF52402">
    <property type="entry name" value="Adenine nucleotide alpha hydrolases-like"/>
    <property type="match status" value="1"/>
</dbReference>
<feature type="binding site" evidence="14">
    <location>
        <begin position="21"/>
        <end position="28"/>
    </location>
    <ligand>
        <name>ATP</name>
        <dbReference type="ChEBI" id="CHEBI:30616"/>
    </ligand>
</feature>
<dbReference type="GO" id="GO:0032259">
    <property type="term" value="P:methylation"/>
    <property type="evidence" value="ECO:0007669"/>
    <property type="project" value="UniProtKB-KW"/>
</dbReference>
<dbReference type="HAMAP" id="MF_00144">
    <property type="entry name" value="tRNA_thiouridyl_MnmA"/>
    <property type="match status" value="1"/>
</dbReference>
<evidence type="ECO:0000256" key="1">
    <source>
        <dbReference type="ARBA" id="ARBA00004496"/>
    </source>
</evidence>
<dbReference type="PANTHER" id="PTHR11933">
    <property type="entry name" value="TRNA 5-METHYLAMINOMETHYL-2-THIOURIDYLATE -METHYLTRANSFERASE"/>
    <property type="match status" value="1"/>
</dbReference>
<dbReference type="FunFam" id="2.30.30.280:FF:000001">
    <property type="entry name" value="tRNA-specific 2-thiouridylase MnmA"/>
    <property type="match status" value="1"/>
</dbReference>
<name>A0A6G9IBP8_9GAMM</name>
<evidence type="ECO:0000256" key="3">
    <source>
        <dbReference type="ARBA" id="ARBA00011949"/>
    </source>
</evidence>
<dbReference type="FunFam" id="3.40.50.620:FF:000004">
    <property type="entry name" value="tRNA-specific 2-thiouridylase MnmA"/>
    <property type="match status" value="1"/>
</dbReference>
<keyword evidence="10 14" id="KW-0067">ATP-binding</keyword>
<feature type="domain" description="tRNA-specific 2-thiouridylase MnmA-like C-terminal" evidence="15">
    <location>
        <begin position="295"/>
        <end position="370"/>
    </location>
</feature>
<feature type="region of interest" description="Interaction with tRNA" evidence="14">
    <location>
        <begin position="321"/>
        <end position="322"/>
    </location>
</feature>
<dbReference type="GO" id="GO:0103016">
    <property type="term" value="F:tRNA-uridine 2-sulfurtransferase activity"/>
    <property type="evidence" value="ECO:0007669"/>
    <property type="project" value="UniProtKB-EC"/>
</dbReference>